<dbReference type="PANTHER" id="PTHR43514">
    <property type="entry name" value="ABC TRANSPORTER I FAMILY MEMBER 10"/>
    <property type="match status" value="1"/>
</dbReference>
<dbReference type="GO" id="GO:0016887">
    <property type="term" value="F:ATP hydrolysis activity"/>
    <property type="evidence" value="ECO:0007669"/>
    <property type="project" value="InterPro"/>
</dbReference>
<dbReference type="Gene3D" id="2.40.50.100">
    <property type="match status" value="1"/>
</dbReference>
<evidence type="ECO:0000256" key="2">
    <source>
        <dbReference type="ARBA" id="ARBA00022448"/>
    </source>
</evidence>
<dbReference type="InterPro" id="IPR011868">
    <property type="entry name" value="ModC_ABC_ATP-bd"/>
</dbReference>
<organism evidence="13 14">
    <name type="scientific">Plantimonas leprariae</name>
    <dbReference type="NCBI Taxonomy" id="2615207"/>
    <lineage>
        <taxon>Bacteria</taxon>
        <taxon>Pseudomonadati</taxon>
        <taxon>Pseudomonadota</taxon>
        <taxon>Alphaproteobacteria</taxon>
        <taxon>Hyphomicrobiales</taxon>
        <taxon>Aurantimonadaceae</taxon>
        <taxon>Plantimonas</taxon>
    </lineage>
</organism>
<dbReference type="InterPro" id="IPR003439">
    <property type="entry name" value="ABC_transporter-like_ATP-bd"/>
</dbReference>
<reference evidence="13 14" key="1">
    <citation type="submission" date="2019-09" db="EMBL/GenBank/DDBJ databases">
        <title>YIM 132180 draft genome.</title>
        <authorList>
            <person name="Zhang K."/>
        </authorList>
    </citation>
    <scope>NUCLEOTIDE SEQUENCE [LARGE SCALE GENOMIC DNA]</scope>
    <source>
        <strain evidence="13 14">YIM 132180</strain>
    </source>
</reference>
<dbReference type="InterPro" id="IPR050334">
    <property type="entry name" value="Molybdenum_import_ModC"/>
</dbReference>
<keyword evidence="9" id="KW-0472">Membrane</keyword>
<keyword evidence="8" id="KW-1278">Translocase</keyword>
<dbReference type="RefSeq" id="WP_150967637.1">
    <property type="nucleotide sequence ID" value="NZ_VZDO01000001.1"/>
</dbReference>
<dbReference type="GO" id="GO:0016020">
    <property type="term" value="C:membrane"/>
    <property type="evidence" value="ECO:0007669"/>
    <property type="project" value="InterPro"/>
</dbReference>
<dbReference type="SUPFAM" id="SSF52540">
    <property type="entry name" value="P-loop containing nucleoside triphosphate hydrolases"/>
    <property type="match status" value="1"/>
</dbReference>
<comment type="similarity">
    <text evidence="1">Belongs to the ABC transporter superfamily.</text>
</comment>
<dbReference type="EMBL" id="VZDO01000001">
    <property type="protein sequence ID" value="KAB0682665.1"/>
    <property type="molecule type" value="Genomic_DNA"/>
</dbReference>
<feature type="domain" description="ABC transporter" evidence="11">
    <location>
        <begin position="2"/>
        <end position="233"/>
    </location>
</feature>
<evidence type="ECO:0000256" key="10">
    <source>
        <dbReference type="PROSITE-ProRule" id="PRU01213"/>
    </source>
</evidence>
<evidence type="ECO:0000256" key="8">
    <source>
        <dbReference type="ARBA" id="ARBA00022967"/>
    </source>
</evidence>
<dbReference type="NCBIfam" id="TIGR02142">
    <property type="entry name" value="modC_ABC"/>
    <property type="match status" value="1"/>
</dbReference>
<evidence type="ECO:0000256" key="6">
    <source>
        <dbReference type="ARBA" id="ARBA00022741"/>
    </source>
</evidence>
<dbReference type="SUPFAM" id="SSF50331">
    <property type="entry name" value="MOP-like"/>
    <property type="match status" value="1"/>
</dbReference>
<gene>
    <name evidence="13" type="primary">modC</name>
    <name evidence="13" type="ORF">F6X38_00810</name>
</gene>
<feature type="domain" description="Mop" evidence="12">
    <location>
        <begin position="293"/>
        <end position="359"/>
    </location>
</feature>
<evidence type="ECO:0000256" key="1">
    <source>
        <dbReference type="ARBA" id="ARBA00005417"/>
    </source>
</evidence>
<name>A0A7V7TY05_9HYPH</name>
<dbReference type="InterPro" id="IPR027417">
    <property type="entry name" value="P-loop_NTPase"/>
</dbReference>
<evidence type="ECO:0000313" key="13">
    <source>
        <dbReference type="EMBL" id="KAB0682665.1"/>
    </source>
</evidence>
<evidence type="ECO:0000259" key="11">
    <source>
        <dbReference type="PROSITE" id="PS50893"/>
    </source>
</evidence>
<sequence>MTIAVDVAKRLGAFELRAAFRSGERLAALFGPSGSGKTTLVHLVAGLARPDAGRIAVGDTVLFDSAAGIDVPRHRRRIGYVFQDARLFPHLSVRSNLLYGRWFTRATEGEPNLDSVVALLGITHLLGRRPGALSGGERQRVAIGRALLARPRLLLMDEPLSALDEARKAEIIPYIERLRDEAGIPILYVSHSLGEVARLAADMVVLDAGRVVAQGEPLAVARRLDLLPAAAEVEPGRFLDVVATRRDERYGLTTLVLEGGEIVVPDLDLSLGQSVRLRVRARDVMLALERPVGVSALNVLAASVGTARPDGLSGMEVSLDCGGQELLARITRRSFDELRLAPGMAVFAVLKSVSFDRRFGEDADARPVAPTGGSP</sequence>
<evidence type="ECO:0000313" key="14">
    <source>
        <dbReference type="Proteomes" id="UP000432089"/>
    </source>
</evidence>
<evidence type="ECO:0000259" key="12">
    <source>
        <dbReference type="PROSITE" id="PS51866"/>
    </source>
</evidence>
<evidence type="ECO:0000256" key="5">
    <source>
        <dbReference type="ARBA" id="ARBA00022519"/>
    </source>
</evidence>
<keyword evidence="2" id="KW-0813">Transport</keyword>
<dbReference type="Gene3D" id="3.40.50.300">
    <property type="entry name" value="P-loop containing nucleotide triphosphate hydrolases"/>
    <property type="match status" value="1"/>
</dbReference>
<dbReference type="PANTHER" id="PTHR43514:SF4">
    <property type="entry name" value="ABC TRANSPORTER I FAMILY MEMBER 10"/>
    <property type="match status" value="1"/>
</dbReference>
<dbReference type="GO" id="GO:0015098">
    <property type="term" value="F:molybdate ion transmembrane transporter activity"/>
    <property type="evidence" value="ECO:0007669"/>
    <property type="project" value="InterPro"/>
</dbReference>
<keyword evidence="4 10" id="KW-0500">Molybdenum</keyword>
<dbReference type="PROSITE" id="PS00211">
    <property type="entry name" value="ABC_TRANSPORTER_1"/>
    <property type="match status" value="1"/>
</dbReference>
<keyword evidence="5" id="KW-0997">Cell inner membrane</keyword>
<evidence type="ECO:0000256" key="3">
    <source>
        <dbReference type="ARBA" id="ARBA00022475"/>
    </source>
</evidence>
<dbReference type="Pfam" id="PF00005">
    <property type="entry name" value="ABC_tran"/>
    <property type="match status" value="1"/>
</dbReference>
<dbReference type="SMART" id="SM00382">
    <property type="entry name" value="AAA"/>
    <property type="match status" value="1"/>
</dbReference>
<keyword evidence="6" id="KW-0547">Nucleotide-binding</keyword>
<dbReference type="InterPro" id="IPR017871">
    <property type="entry name" value="ABC_transporter-like_CS"/>
</dbReference>
<accession>A0A7V7TY05</accession>
<dbReference type="InterPro" id="IPR008995">
    <property type="entry name" value="Mo/tungstate-bd_C_term_dom"/>
</dbReference>
<evidence type="ECO:0000256" key="9">
    <source>
        <dbReference type="ARBA" id="ARBA00023136"/>
    </source>
</evidence>
<evidence type="ECO:0000256" key="7">
    <source>
        <dbReference type="ARBA" id="ARBA00022840"/>
    </source>
</evidence>
<keyword evidence="14" id="KW-1185">Reference proteome</keyword>
<dbReference type="GO" id="GO:0140359">
    <property type="term" value="F:ABC-type transporter activity"/>
    <property type="evidence" value="ECO:0007669"/>
    <property type="project" value="InterPro"/>
</dbReference>
<dbReference type="PROSITE" id="PS51866">
    <property type="entry name" value="MOP"/>
    <property type="match status" value="1"/>
</dbReference>
<dbReference type="InterPro" id="IPR004606">
    <property type="entry name" value="Mop_domain"/>
</dbReference>
<dbReference type="Proteomes" id="UP000432089">
    <property type="component" value="Unassembled WGS sequence"/>
</dbReference>
<dbReference type="InterPro" id="IPR005116">
    <property type="entry name" value="Transp-assoc_OB_typ1"/>
</dbReference>
<evidence type="ECO:0000256" key="4">
    <source>
        <dbReference type="ARBA" id="ARBA00022505"/>
    </source>
</evidence>
<dbReference type="PROSITE" id="PS50893">
    <property type="entry name" value="ABC_TRANSPORTER_2"/>
    <property type="match status" value="1"/>
</dbReference>
<keyword evidence="7 13" id="KW-0067">ATP-binding</keyword>
<comment type="caution">
    <text evidence="13">The sequence shown here is derived from an EMBL/GenBank/DDBJ whole genome shotgun (WGS) entry which is preliminary data.</text>
</comment>
<dbReference type="AlphaFoldDB" id="A0A7V7TY05"/>
<keyword evidence="3" id="KW-1003">Cell membrane</keyword>
<dbReference type="InterPro" id="IPR003593">
    <property type="entry name" value="AAA+_ATPase"/>
</dbReference>
<dbReference type="Pfam" id="PF03459">
    <property type="entry name" value="TOBE"/>
    <property type="match status" value="1"/>
</dbReference>
<proteinExistence type="inferred from homology"/>
<protein>
    <submittedName>
        <fullName evidence="13">Molybdenum ABC transporter ATP-binding protein</fullName>
    </submittedName>
</protein>
<dbReference type="GO" id="GO:0005524">
    <property type="term" value="F:ATP binding"/>
    <property type="evidence" value="ECO:0007669"/>
    <property type="project" value="UniProtKB-KW"/>
</dbReference>